<keyword evidence="3 6" id="KW-0812">Transmembrane</keyword>
<dbReference type="AlphaFoldDB" id="A0A0D2P921"/>
<dbReference type="OrthoDB" id="6730379at2759"/>
<dbReference type="OMA" id="RIGSWYC"/>
<dbReference type="InterPro" id="IPR011701">
    <property type="entry name" value="MFS"/>
</dbReference>
<dbReference type="GO" id="GO:0022857">
    <property type="term" value="F:transmembrane transporter activity"/>
    <property type="evidence" value="ECO:0007669"/>
    <property type="project" value="InterPro"/>
</dbReference>
<feature type="transmembrane region" description="Helical" evidence="6">
    <location>
        <begin position="330"/>
        <end position="351"/>
    </location>
</feature>
<name>A0A0D2P921_HYPSF</name>
<dbReference type="Gene3D" id="1.20.1250.20">
    <property type="entry name" value="MFS general substrate transporter like domains"/>
    <property type="match status" value="2"/>
</dbReference>
<keyword evidence="9" id="KW-1185">Reference proteome</keyword>
<reference evidence="9" key="1">
    <citation type="submission" date="2014-04" db="EMBL/GenBank/DDBJ databases">
        <title>Evolutionary Origins and Diversification of the Mycorrhizal Mutualists.</title>
        <authorList>
            <consortium name="DOE Joint Genome Institute"/>
            <consortium name="Mycorrhizal Genomics Consortium"/>
            <person name="Kohler A."/>
            <person name="Kuo A."/>
            <person name="Nagy L.G."/>
            <person name="Floudas D."/>
            <person name="Copeland A."/>
            <person name="Barry K.W."/>
            <person name="Cichocki N."/>
            <person name="Veneault-Fourrey C."/>
            <person name="LaButti K."/>
            <person name="Lindquist E.A."/>
            <person name="Lipzen A."/>
            <person name="Lundell T."/>
            <person name="Morin E."/>
            <person name="Murat C."/>
            <person name="Riley R."/>
            <person name="Ohm R."/>
            <person name="Sun H."/>
            <person name="Tunlid A."/>
            <person name="Henrissat B."/>
            <person name="Grigoriev I.V."/>
            <person name="Hibbett D.S."/>
            <person name="Martin F."/>
        </authorList>
    </citation>
    <scope>NUCLEOTIDE SEQUENCE [LARGE SCALE GENOMIC DNA]</scope>
    <source>
        <strain evidence="9">FD-334 SS-4</strain>
    </source>
</reference>
<dbReference type="Pfam" id="PF07690">
    <property type="entry name" value="MFS_1"/>
    <property type="match status" value="1"/>
</dbReference>
<feature type="transmembrane region" description="Helical" evidence="6">
    <location>
        <begin position="265"/>
        <end position="285"/>
    </location>
</feature>
<dbReference type="InterPro" id="IPR020846">
    <property type="entry name" value="MFS_dom"/>
</dbReference>
<dbReference type="SUPFAM" id="SSF103473">
    <property type="entry name" value="MFS general substrate transporter"/>
    <property type="match status" value="1"/>
</dbReference>
<dbReference type="PANTHER" id="PTHR43791:SF59">
    <property type="entry name" value="TRANSPORTER, PUTATIVE (AFU_ORTHOLOGUE AFUA_1G06550)-RELATED"/>
    <property type="match status" value="1"/>
</dbReference>
<feature type="transmembrane region" description="Helical" evidence="6">
    <location>
        <begin position="363"/>
        <end position="384"/>
    </location>
</feature>
<dbReference type="GO" id="GO:0016020">
    <property type="term" value="C:membrane"/>
    <property type="evidence" value="ECO:0007669"/>
    <property type="project" value="UniProtKB-SubCell"/>
</dbReference>
<keyword evidence="2" id="KW-0813">Transport</keyword>
<feature type="transmembrane region" description="Helical" evidence="6">
    <location>
        <begin position="69"/>
        <end position="88"/>
    </location>
</feature>
<evidence type="ECO:0000313" key="9">
    <source>
        <dbReference type="Proteomes" id="UP000054270"/>
    </source>
</evidence>
<proteinExistence type="predicted"/>
<comment type="subcellular location">
    <subcellularLocation>
        <location evidence="1">Membrane</location>
        <topology evidence="1">Multi-pass membrane protein</topology>
    </subcellularLocation>
</comment>
<evidence type="ECO:0000256" key="5">
    <source>
        <dbReference type="ARBA" id="ARBA00023136"/>
    </source>
</evidence>
<feature type="transmembrane region" description="Helical" evidence="6">
    <location>
        <begin position="100"/>
        <end position="120"/>
    </location>
</feature>
<feature type="non-terminal residue" evidence="8">
    <location>
        <position position="1"/>
    </location>
</feature>
<feature type="transmembrane region" description="Helical" evidence="6">
    <location>
        <begin position="232"/>
        <end position="259"/>
    </location>
</feature>
<protein>
    <recommendedName>
        <fullName evidence="7">Major facilitator superfamily (MFS) profile domain-containing protein</fullName>
    </recommendedName>
</protein>
<dbReference type="InterPro" id="IPR036259">
    <property type="entry name" value="MFS_trans_sf"/>
</dbReference>
<evidence type="ECO:0000256" key="6">
    <source>
        <dbReference type="SAM" id="Phobius"/>
    </source>
</evidence>
<feature type="transmembrane region" description="Helical" evidence="6">
    <location>
        <begin position="132"/>
        <end position="153"/>
    </location>
</feature>
<feature type="transmembrane region" description="Helical" evidence="6">
    <location>
        <begin position="159"/>
        <end position="183"/>
    </location>
</feature>
<dbReference type="PANTHER" id="PTHR43791">
    <property type="entry name" value="PERMEASE-RELATED"/>
    <property type="match status" value="1"/>
</dbReference>
<feature type="transmembrane region" description="Helical" evidence="6">
    <location>
        <begin position="40"/>
        <end position="62"/>
    </location>
</feature>
<feature type="transmembrane region" description="Helical" evidence="6">
    <location>
        <begin position="297"/>
        <end position="318"/>
    </location>
</feature>
<accession>A0A0D2P921</accession>
<feature type="domain" description="Major facilitator superfamily (MFS) profile" evidence="7">
    <location>
        <begin position="3"/>
        <end position="421"/>
    </location>
</feature>
<evidence type="ECO:0000256" key="2">
    <source>
        <dbReference type="ARBA" id="ARBA00022448"/>
    </source>
</evidence>
<evidence type="ECO:0000256" key="1">
    <source>
        <dbReference type="ARBA" id="ARBA00004141"/>
    </source>
</evidence>
<dbReference type="Proteomes" id="UP000054270">
    <property type="component" value="Unassembled WGS sequence"/>
</dbReference>
<organism evidence="8 9">
    <name type="scientific">Hypholoma sublateritium (strain FD-334 SS-4)</name>
    <dbReference type="NCBI Taxonomy" id="945553"/>
    <lineage>
        <taxon>Eukaryota</taxon>
        <taxon>Fungi</taxon>
        <taxon>Dikarya</taxon>
        <taxon>Basidiomycota</taxon>
        <taxon>Agaricomycotina</taxon>
        <taxon>Agaricomycetes</taxon>
        <taxon>Agaricomycetidae</taxon>
        <taxon>Agaricales</taxon>
        <taxon>Agaricineae</taxon>
        <taxon>Strophariaceae</taxon>
        <taxon>Hypholoma</taxon>
    </lineage>
</organism>
<keyword evidence="4 6" id="KW-1133">Transmembrane helix</keyword>
<feature type="transmembrane region" description="Helical" evidence="6">
    <location>
        <begin position="396"/>
        <end position="417"/>
    </location>
</feature>
<evidence type="ECO:0000256" key="4">
    <source>
        <dbReference type="ARBA" id="ARBA00022989"/>
    </source>
</evidence>
<keyword evidence="5 6" id="KW-0472">Membrane</keyword>
<evidence type="ECO:0000259" key="7">
    <source>
        <dbReference type="PROSITE" id="PS50850"/>
    </source>
</evidence>
<evidence type="ECO:0000256" key="3">
    <source>
        <dbReference type="ARBA" id="ARBA00022692"/>
    </source>
</evidence>
<dbReference type="EMBL" id="KN817533">
    <property type="protein sequence ID" value="KJA25086.1"/>
    <property type="molecule type" value="Genomic_DNA"/>
</dbReference>
<gene>
    <name evidence="8" type="ORF">HYPSUDRAFT_135365</name>
</gene>
<dbReference type="STRING" id="945553.A0A0D2P921"/>
<evidence type="ECO:0000313" key="8">
    <source>
        <dbReference type="EMBL" id="KJA25086.1"/>
    </source>
</evidence>
<dbReference type="PROSITE" id="PS50850">
    <property type="entry name" value="MFS"/>
    <property type="match status" value="1"/>
</dbReference>
<sequence length="496" mass="55477">LSIMPIMFAIYFLQMMDKQTITFASVFGISRETGLVGDDYSLVGSALYIAQIFCQPISAYFLVRFRLSIYVPVIVTCWGITLACMAAARSFSGLLISRLFLGAFEASIQGAFILTAQTWYRRREQGIRLAIWYSNAGLVNIFGPFIMYGIGHVRSPTLYAYQFIFLLLGAVTVIVGILAFFYFPENPVQCKFLTTDDKILAVERIRANQQGLTVNVFKIKQVYEMLFDIKSWCWMGIALLINIPSGGIAAFGPLIIKGFGFNGDIVMLLLTPYGALQILLLFLGFWTNQKLNKKWPIVVFISILPSLHQLNLLSVVILLCTGRTKEDQPILLFAYYLHSSGIVCAPTVINWQSSNVAGQTKKTATTAFMLVGYTSGNVIGPLLFNAQDKPYYHKGIMVMIICYSFALLLVAWTVLYLKYSNERHRKHRITRGRGGKIVDYSMIGATAVEAEHANSDSPADTGRHAFDDLTDLQNDEFIVSMPHISASLLNPIVYVY</sequence>